<organism evidence="3 4">
    <name type="scientific">Micromonospora qiuiae</name>
    <dbReference type="NCBI Taxonomy" id="502268"/>
    <lineage>
        <taxon>Bacteria</taxon>
        <taxon>Bacillati</taxon>
        <taxon>Actinomycetota</taxon>
        <taxon>Actinomycetes</taxon>
        <taxon>Micromonosporales</taxon>
        <taxon>Micromonosporaceae</taxon>
        <taxon>Micromonospora</taxon>
    </lineage>
</organism>
<feature type="domain" description="Acyltransferase 3" evidence="2">
    <location>
        <begin position="19"/>
        <end position="334"/>
    </location>
</feature>
<dbReference type="Pfam" id="PF01757">
    <property type="entry name" value="Acyl_transf_3"/>
    <property type="match status" value="1"/>
</dbReference>
<dbReference type="EMBL" id="BOPC01000003">
    <property type="protein sequence ID" value="GIJ25031.1"/>
    <property type="molecule type" value="Genomic_DNA"/>
</dbReference>
<keyword evidence="4" id="KW-1185">Reference proteome</keyword>
<dbReference type="PANTHER" id="PTHR23028:SF53">
    <property type="entry name" value="ACYL_TRANSF_3 DOMAIN-CONTAINING PROTEIN"/>
    <property type="match status" value="1"/>
</dbReference>
<reference evidence="3 4" key="1">
    <citation type="submission" date="2021-01" db="EMBL/GenBank/DDBJ databases">
        <title>Whole genome shotgun sequence of Verrucosispora qiuiae NBRC 106684.</title>
        <authorList>
            <person name="Komaki H."/>
            <person name="Tamura T."/>
        </authorList>
    </citation>
    <scope>NUCLEOTIDE SEQUENCE [LARGE SCALE GENOMIC DNA]</scope>
    <source>
        <strain evidence="3 4">NBRC 106684</strain>
    </source>
</reference>
<evidence type="ECO:0000256" key="1">
    <source>
        <dbReference type="SAM" id="Phobius"/>
    </source>
</evidence>
<feature type="transmembrane region" description="Helical" evidence="1">
    <location>
        <begin position="254"/>
        <end position="271"/>
    </location>
</feature>
<feature type="transmembrane region" description="Helical" evidence="1">
    <location>
        <begin position="292"/>
        <end position="311"/>
    </location>
</feature>
<keyword evidence="1" id="KW-0812">Transmembrane</keyword>
<evidence type="ECO:0000259" key="2">
    <source>
        <dbReference type="Pfam" id="PF01757"/>
    </source>
</evidence>
<feature type="transmembrane region" description="Helical" evidence="1">
    <location>
        <begin position="54"/>
        <end position="74"/>
    </location>
</feature>
<feature type="transmembrane region" description="Helical" evidence="1">
    <location>
        <begin position="140"/>
        <end position="161"/>
    </location>
</feature>
<feature type="transmembrane region" description="Helical" evidence="1">
    <location>
        <begin position="196"/>
        <end position="216"/>
    </location>
</feature>
<feature type="transmembrane region" description="Helical" evidence="1">
    <location>
        <begin position="228"/>
        <end position="248"/>
    </location>
</feature>
<feature type="transmembrane region" description="Helical" evidence="1">
    <location>
        <begin position="95"/>
        <end position="128"/>
    </location>
</feature>
<dbReference type="PANTHER" id="PTHR23028">
    <property type="entry name" value="ACETYLTRANSFERASE"/>
    <property type="match status" value="1"/>
</dbReference>
<keyword evidence="1" id="KW-1133">Transmembrane helix</keyword>
<feature type="transmembrane region" description="Helical" evidence="1">
    <location>
        <begin position="317"/>
        <end position="342"/>
    </location>
</feature>
<sequence length="374" mass="40236">MLSITVARVTPPTVTRLESLTGLRAIAAAAVFGFHALAVGLVDTPVAQWLFRQGATGVSFFFLLSGFVLAWSTRPGDTMRRFWQRRLAKVWPNHAAAWAVALAGLVAAGTTVGVGTALATLLLLQAWVPDEGVYFGVNTVAWSLSCEAFFYALFPALWALARRLPERALWPTLAGVLALVWIVPAAALTIPADLRYWAIWVLPAARLPEFVAGILLARLVAAGRWPRWASVGRVAVLVVAAYLASWWLPELWRLVAGTVVPLALLVAAVAARDVQGRRSWLRSRPAVVAGEWSYAFYLLHLLVLSVLVKAVGDNRPLLVELAVVLVALAVAVAASGAMYRLVEVPGMRLLRPRPIAPIPDSTARPGVLSSRSGG</sequence>
<evidence type="ECO:0000313" key="3">
    <source>
        <dbReference type="EMBL" id="GIJ25031.1"/>
    </source>
</evidence>
<protein>
    <recommendedName>
        <fullName evidence="2">Acyltransferase 3 domain-containing protein</fullName>
    </recommendedName>
</protein>
<comment type="caution">
    <text evidence="3">The sequence shown here is derived from an EMBL/GenBank/DDBJ whole genome shotgun (WGS) entry which is preliminary data.</text>
</comment>
<dbReference type="InterPro" id="IPR050879">
    <property type="entry name" value="Acyltransferase_3"/>
</dbReference>
<name>A0ABQ4J4D8_9ACTN</name>
<feature type="transmembrane region" description="Helical" evidence="1">
    <location>
        <begin position="168"/>
        <end position="190"/>
    </location>
</feature>
<keyword evidence="1" id="KW-0472">Membrane</keyword>
<accession>A0ABQ4J4D8</accession>
<dbReference type="Proteomes" id="UP000653076">
    <property type="component" value="Unassembled WGS sequence"/>
</dbReference>
<evidence type="ECO:0000313" key="4">
    <source>
        <dbReference type="Proteomes" id="UP000653076"/>
    </source>
</evidence>
<gene>
    <name evidence="3" type="ORF">Vqi01_01930</name>
</gene>
<dbReference type="InterPro" id="IPR002656">
    <property type="entry name" value="Acyl_transf_3_dom"/>
</dbReference>
<proteinExistence type="predicted"/>
<feature type="transmembrane region" description="Helical" evidence="1">
    <location>
        <begin position="21"/>
        <end position="42"/>
    </location>
</feature>